<feature type="region of interest" description="Disordered" evidence="11">
    <location>
        <begin position="1"/>
        <end position="31"/>
    </location>
</feature>
<evidence type="ECO:0000256" key="8">
    <source>
        <dbReference type="ARBA" id="ARBA00047899"/>
    </source>
</evidence>
<dbReference type="PROSITE" id="PS00107">
    <property type="entry name" value="PROTEIN_KINASE_ATP"/>
    <property type="match status" value="1"/>
</dbReference>
<dbReference type="InterPro" id="IPR050629">
    <property type="entry name" value="STE20/SPS1-PAK"/>
</dbReference>
<dbReference type="GeneID" id="28728643"/>
<dbReference type="FunFam" id="1.10.510.10:FF:000421">
    <property type="entry name" value="Serine/threonine-protein kinase PAK 6"/>
    <property type="match status" value="1"/>
</dbReference>
<keyword evidence="3" id="KW-0723">Serine/threonine-protein kinase</keyword>
<dbReference type="InterPro" id="IPR000719">
    <property type="entry name" value="Prot_kinase_dom"/>
</dbReference>
<keyword evidence="14" id="KW-1185">Reference proteome</keyword>
<dbReference type="RefSeq" id="XP_017992890.1">
    <property type="nucleotide sequence ID" value="XM_018136768.1"/>
</dbReference>
<dbReference type="PROSITE" id="PS50011">
    <property type="entry name" value="PROTEIN_KINASE_DOM"/>
    <property type="match status" value="1"/>
</dbReference>
<keyword evidence="6 13" id="KW-0418">Kinase</keyword>
<dbReference type="VEuPathDB" id="FungiDB:Malapachy_2276"/>
<evidence type="ECO:0000313" key="14">
    <source>
        <dbReference type="Proteomes" id="UP000037751"/>
    </source>
</evidence>
<keyword evidence="7 10" id="KW-0067">ATP-binding</keyword>
<evidence type="ECO:0000313" key="13">
    <source>
        <dbReference type="EMBL" id="KOS15258.1"/>
    </source>
</evidence>
<gene>
    <name evidence="13" type="ORF">Malapachy_2276</name>
</gene>
<comment type="caution">
    <text evidence="13">The sequence shown here is derived from an EMBL/GenBank/DDBJ whole genome shotgun (WGS) entry which is preliminary data.</text>
</comment>
<dbReference type="PANTHER" id="PTHR48012:SF10">
    <property type="entry name" value="FI20177P1"/>
    <property type="match status" value="1"/>
</dbReference>
<evidence type="ECO:0000256" key="6">
    <source>
        <dbReference type="ARBA" id="ARBA00022777"/>
    </source>
</evidence>
<evidence type="ECO:0000256" key="1">
    <source>
        <dbReference type="ARBA" id="ARBA00008874"/>
    </source>
</evidence>
<evidence type="ECO:0000259" key="12">
    <source>
        <dbReference type="PROSITE" id="PS50011"/>
    </source>
</evidence>
<name>A0A0M8MNQ7_9BASI</name>
<evidence type="ECO:0000256" key="2">
    <source>
        <dbReference type="ARBA" id="ARBA00012513"/>
    </source>
</evidence>
<dbReference type="Gene3D" id="1.10.510.10">
    <property type="entry name" value="Transferase(Phosphotransferase) domain 1"/>
    <property type="match status" value="1"/>
</dbReference>
<sequence>MGERPTSPRWDASTSSSSSLSSTLIPFPPSGTKKPWEQYTIVRRLGRGSFGQVYEAFYTPTSQLVAVKQILLESASHGHDDEAQTQDLQEIEREIASLAQCQDCSRVTRYFGSFVKRYTLWVVMELMDGGSCLSLLQRGGPLPDPVTAVICHELVLGLAYLHDLGIIHRDIKAANVLLTRDGHVKLADFGVAAQLLHRGSRRNTLVGSPYWMAPEVIRQSQYDARADIWSLGITTLEMATGRPPLSEYHPMRAMFLIPKATPPTLDASHSPSMVRFVERCLAKRSSDRATARQLTKDPWIEQAGTLQLVRDIIVARGAPPVPVAGDTSLSQQEASVPEPSDHSEWQFDLSPNVSAVLGLDVESSLAQGPPSRNTAQNVLTSPSAEAEGATNEVVPRAVTPPTTTATPSSTARTPMASPSKANVARSPHLHRPMTTQSHVQQVLEQLAYQAGQDTESDTASTLIHQLHSLLSHMGRQCPEYLEQFIAMLGDQTPLRDVDAPRIPAARSRLASLLYARWLEGLRSRWNVLDH</sequence>
<comment type="similarity">
    <text evidence="1">Belongs to the protein kinase superfamily. STE Ser/Thr protein kinase family. STE20 subfamily.</text>
</comment>
<evidence type="ECO:0000256" key="7">
    <source>
        <dbReference type="ARBA" id="ARBA00022840"/>
    </source>
</evidence>
<feature type="compositionally biased region" description="Polar residues" evidence="11">
    <location>
        <begin position="364"/>
        <end position="383"/>
    </location>
</feature>
<dbReference type="Proteomes" id="UP000037751">
    <property type="component" value="Unassembled WGS sequence"/>
</dbReference>
<dbReference type="InterPro" id="IPR011009">
    <property type="entry name" value="Kinase-like_dom_sf"/>
</dbReference>
<dbReference type="InterPro" id="IPR017441">
    <property type="entry name" value="Protein_kinase_ATP_BS"/>
</dbReference>
<evidence type="ECO:0000256" key="5">
    <source>
        <dbReference type="ARBA" id="ARBA00022741"/>
    </source>
</evidence>
<accession>A0A0M8MNQ7</accession>
<dbReference type="PANTHER" id="PTHR48012">
    <property type="entry name" value="STERILE20-LIKE KINASE, ISOFORM B-RELATED"/>
    <property type="match status" value="1"/>
</dbReference>
<protein>
    <recommendedName>
        <fullName evidence="2">non-specific serine/threonine protein kinase</fullName>
        <ecNumber evidence="2">2.7.11.1</ecNumber>
    </recommendedName>
</protein>
<dbReference type="Pfam" id="PF00069">
    <property type="entry name" value="Pkinase"/>
    <property type="match status" value="1"/>
</dbReference>
<dbReference type="GO" id="GO:0005737">
    <property type="term" value="C:cytoplasm"/>
    <property type="evidence" value="ECO:0007669"/>
    <property type="project" value="TreeGrafter"/>
</dbReference>
<comment type="catalytic activity">
    <reaction evidence="8">
        <text>L-threonyl-[protein] + ATP = O-phospho-L-threonyl-[protein] + ADP + H(+)</text>
        <dbReference type="Rhea" id="RHEA:46608"/>
        <dbReference type="Rhea" id="RHEA-COMP:11060"/>
        <dbReference type="Rhea" id="RHEA-COMP:11605"/>
        <dbReference type="ChEBI" id="CHEBI:15378"/>
        <dbReference type="ChEBI" id="CHEBI:30013"/>
        <dbReference type="ChEBI" id="CHEBI:30616"/>
        <dbReference type="ChEBI" id="CHEBI:61977"/>
        <dbReference type="ChEBI" id="CHEBI:456216"/>
        <dbReference type="EC" id="2.7.11.1"/>
    </reaction>
</comment>
<dbReference type="SMART" id="SM00220">
    <property type="entry name" value="S_TKc"/>
    <property type="match status" value="1"/>
</dbReference>
<dbReference type="SUPFAM" id="SSF56112">
    <property type="entry name" value="Protein kinase-like (PK-like)"/>
    <property type="match status" value="1"/>
</dbReference>
<proteinExistence type="inferred from homology"/>
<dbReference type="GO" id="GO:0004674">
    <property type="term" value="F:protein serine/threonine kinase activity"/>
    <property type="evidence" value="ECO:0007669"/>
    <property type="project" value="UniProtKB-KW"/>
</dbReference>
<organism evidence="13 14">
    <name type="scientific">Malassezia pachydermatis</name>
    <dbReference type="NCBI Taxonomy" id="77020"/>
    <lineage>
        <taxon>Eukaryota</taxon>
        <taxon>Fungi</taxon>
        <taxon>Dikarya</taxon>
        <taxon>Basidiomycota</taxon>
        <taxon>Ustilaginomycotina</taxon>
        <taxon>Malasseziomycetes</taxon>
        <taxon>Malasseziales</taxon>
        <taxon>Malasseziaceae</taxon>
        <taxon>Malassezia</taxon>
    </lineage>
</organism>
<feature type="compositionally biased region" description="Low complexity" evidence="11">
    <location>
        <begin position="13"/>
        <end position="24"/>
    </location>
</feature>
<evidence type="ECO:0000256" key="11">
    <source>
        <dbReference type="SAM" id="MobiDB-lite"/>
    </source>
</evidence>
<dbReference type="STRING" id="77020.A0A0M8MNQ7"/>
<feature type="compositionally biased region" description="Low complexity" evidence="11">
    <location>
        <begin position="393"/>
        <end position="419"/>
    </location>
</feature>
<evidence type="ECO:0000256" key="3">
    <source>
        <dbReference type="ARBA" id="ARBA00022527"/>
    </source>
</evidence>
<comment type="catalytic activity">
    <reaction evidence="9">
        <text>L-seryl-[protein] + ATP = O-phospho-L-seryl-[protein] + ADP + H(+)</text>
        <dbReference type="Rhea" id="RHEA:17989"/>
        <dbReference type="Rhea" id="RHEA-COMP:9863"/>
        <dbReference type="Rhea" id="RHEA-COMP:11604"/>
        <dbReference type="ChEBI" id="CHEBI:15378"/>
        <dbReference type="ChEBI" id="CHEBI:29999"/>
        <dbReference type="ChEBI" id="CHEBI:30616"/>
        <dbReference type="ChEBI" id="CHEBI:83421"/>
        <dbReference type="ChEBI" id="CHEBI:456216"/>
        <dbReference type="EC" id="2.7.11.1"/>
    </reaction>
</comment>
<dbReference type="InterPro" id="IPR008271">
    <property type="entry name" value="Ser/Thr_kinase_AS"/>
</dbReference>
<keyword evidence="5 10" id="KW-0547">Nucleotide-binding</keyword>
<feature type="region of interest" description="Disordered" evidence="11">
    <location>
        <begin position="364"/>
        <end position="427"/>
    </location>
</feature>
<feature type="binding site" evidence="10">
    <location>
        <position position="68"/>
    </location>
    <ligand>
        <name>ATP</name>
        <dbReference type="ChEBI" id="CHEBI:30616"/>
    </ligand>
</feature>
<dbReference type="EC" id="2.7.11.1" evidence="2"/>
<keyword evidence="4" id="KW-0808">Transferase</keyword>
<evidence type="ECO:0000256" key="10">
    <source>
        <dbReference type="PROSITE-ProRule" id="PRU10141"/>
    </source>
</evidence>
<evidence type="ECO:0000256" key="4">
    <source>
        <dbReference type="ARBA" id="ARBA00022679"/>
    </source>
</evidence>
<dbReference type="PROSITE" id="PS00108">
    <property type="entry name" value="PROTEIN_KINASE_ST"/>
    <property type="match status" value="1"/>
</dbReference>
<dbReference type="OrthoDB" id="248923at2759"/>
<feature type="domain" description="Protein kinase" evidence="12">
    <location>
        <begin position="39"/>
        <end position="300"/>
    </location>
</feature>
<feature type="region of interest" description="Disordered" evidence="11">
    <location>
        <begin position="323"/>
        <end position="346"/>
    </location>
</feature>
<dbReference type="GO" id="GO:0005524">
    <property type="term" value="F:ATP binding"/>
    <property type="evidence" value="ECO:0007669"/>
    <property type="project" value="UniProtKB-UniRule"/>
</dbReference>
<dbReference type="AlphaFoldDB" id="A0A0M8MNQ7"/>
<dbReference type="EMBL" id="LGAV01000002">
    <property type="protein sequence ID" value="KOS15258.1"/>
    <property type="molecule type" value="Genomic_DNA"/>
</dbReference>
<reference evidence="13 14" key="1">
    <citation type="submission" date="2015-07" db="EMBL/GenBank/DDBJ databases">
        <title>Draft Genome Sequence of Malassezia furfur CBS1878 and Malassezia pachydermatis CBS1879.</title>
        <authorList>
            <person name="Triana S."/>
            <person name="Ohm R."/>
            <person name="Gonzalez A."/>
            <person name="DeCock H."/>
            <person name="Restrepo S."/>
            <person name="Celis A."/>
        </authorList>
    </citation>
    <scope>NUCLEOTIDE SEQUENCE [LARGE SCALE GENOMIC DNA]</scope>
    <source>
        <strain evidence="13 14">CBS 1879</strain>
    </source>
</reference>
<evidence type="ECO:0000256" key="9">
    <source>
        <dbReference type="ARBA" id="ARBA00048679"/>
    </source>
</evidence>